<accession>A0A0N4XBY4</accession>
<reference evidence="3" key="1">
    <citation type="submission" date="2017-02" db="UniProtKB">
        <authorList>
            <consortium name="WormBaseParasite"/>
        </authorList>
    </citation>
    <scope>IDENTIFICATION</scope>
</reference>
<gene>
    <name evidence="1" type="ORF">HPLM_LOCUS21868</name>
</gene>
<name>A0A0N4XBY4_HAEPC</name>
<dbReference type="STRING" id="6290.A0A0N4XBY4"/>
<keyword evidence="2" id="KW-1185">Reference proteome</keyword>
<dbReference type="EMBL" id="UZAF01024407">
    <property type="protein sequence ID" value="VDO93335.1"/>
    <property type="molecule type" value="Genomic_DNA"/>
</dbReference>
<dbReference type="InterPro" id="IPR052823">
    <property type="entry name" value="SXP/RAL-2_related"/>
</dbReference>
<dbReference type="PANTHER" id="PTHR21593">
    <property type="entry name" value="PRION-LIKE- Q/N-RICH -DOMAIN-BEARING PROTEIN PROTEIN"/>
    <property type="match status" value="1"/>
</dbReference>
<protein>
    <submittedName>
        <fullName evidence="3">DUF148 domain-containing protein</fullName>
    </submittedName>
</protein>
<dbReference type="Proteomes" id="UP000268014">
    <property type="component" value="Unassembled WGS sequence"/>
</dbReference>
<reference evidence="1 2" key="2">
    <citation type="submission" date="2018-11" db="EMBL/GenBank/DDBJ databases">
        <authorList>
            <consortium name="Pathogen Informatics"/>
        </authorList>
    </citation>
    <scope>NUCLEOTIDE SEQUENCE [LARGE SCALE GENOMIC DNA]</scope>
    <source>
        <strain evidence="1 2">MHpl1</strain>
    </source>
</reference>
<dbReference type="AlphaFoldDB" id="A0A0N4XBY4"/>
<evidence type="ECO:0000313" key="1">
    <source>
        <dbReference type="EMBL" id="VDO93335.1"/>
    </source>
</evidence>
<dbReference type="OrthoDB" id="5802492at2759"/>
<evidence type="ECO:0000313" key="3">
    <source>
        <dbReference type="WBParaSite" id="HPLM_0002187901-mRNA-1"/>
    </source>
</evidence>
<evidence type="ECO:0000313" key="2">
    <source>
        <dbReference type="Proteomes" id="UP000268014"/>
    </source>
</evidence>
<proteinExistence type="predicted"/>
<dbReference type="OMA" id="NDIWKDY"/>
<dbReference type="PANTHER" id="PTHR21593:SF39">
    <property type="entry name" value="DUF148 DOMAIN-CONTAINING PROTEIN"/>
    <property type="match status" value="1"/>
</dbReference>
<organism evidence="3">
    <name type="scientific">Haemonchus placei</name>
    <name type="common">Barber's pole worm</name>
    <dbReference type="NCBI Taxonomy" id="6290"/>
    <lineage>
        <taxon>Eukaryota</taxon>
        <taxon>Metazoa</taxon>
        <taxon>Ecdysozoa</taxon>
        <taxon>Nematoda</taxon>
        <taxon>Chromadorea</taxon>
        <taxon>Rhabditida</taxon>
        <taxon>Rhabditina</taxon>
        <taxon>Rhabditomorpha</taxon>
        <taxon>Strongyloidea</taxon>
        <taxon>Trichostrongylidae</taxon>
        <taxon>Haemonchus</taxon>
    </lineage>
</organism>
<sequence>EYNEFTKHIEDRHKEVADKAATLSPEAKAAYDKIAKLEKEKHDIIASLNEHAQEELFQFAHHPPPECGLPHFVNDLPADAQAKLKDIWKNWKEGDKCYHEQGLTRDLVETLPTEIRRKISKDALLPPPVRKAPEEVQEQFRKIINDKTIPVDEKHKKMNELAQKVLTGDNLKEYNEFTKHIEDRHKEVADKAATLSPEAKAAYDKIAKLEKEKHDIIASLNEHAQEELFQVFKLKHSKFPKD</sequence>
<dbReference type="WBParaSite" id="HPLM_0002187901-mRNA-1">
    <property type="protein sequence ID" value="HPLM_0002187901-mRNA-1"/>
    <property type="gene ID" value="HPLM_0002187901"/>
</dbReference>